<reference evidence="2" key="1">
    <citation type="submission" date="2025-08" db="UniProtKB">
        <authorList>
            <consortium name="RefSeq"/>
        </authorList>
    </citation>
    <scope>IDENTIFICATION</scope>
    <source>
        <strain evidence="2">Tuebingen</strain>
        <tissue evidence="2">Fibroblasts and whole tissue</tissue>
    </source>
</reference>
<name>A0AC58G3L2_DANRE</name>
<evidence type="ECO:0000313" key="1">
    <source>
        <dbReference type="Proteomes" id="UP000000437"/>
    </source>
</evidence>
<gene>
    <name evidence="2" type="primary">si:busm1-169i8.11</name>
</gene>
<protein>
    <submittedName>
        <fullName evidence="2">Uncharacterized protein</fullName>
    </submittedName>
</protein>
<accession>A0AC58G3L2</accession>
<sequence>MKATIAVLLLLGLFGLNTSFRTHFFVTEQITWKDAQTYCRKHHSDLSTVTKEEAQLLSSNTDATYSFSWIGLYEDPDRADEWIWSGGQMEEVDNWDTDQPDDNTQHCVSLNQSTSKLHDTLCSDMLSFYCMDAVETILVSQNKAWDEALDYCRQNYSDLVSLSSEIIEAEVINVTGKSQTDFVWTGLRFMAGHWFWVSGEDLQYEAWSVEGEPKCPAGNLRCGALDRNKKVWKAKDCEKRLSFVCIRKL</sequence>
<dbReference type="Proteomes" id="UP000000437">
    <property type="component" value="Chromosome 7"/>
</dbReference>
<evidence type="ECO:0000313" key="2">
    <source>
        <dbReference type="RefSeq" id="XP_073764316.1"/>
    </source>
</evidence>
<organism evidence="1 2">
    <name type="scientific">Danio rerio</name>
    <name type="common">Zebrafish</name>
    <name type="synonym">Brachydanio rerio</name>
    <dbReference type="NCBI Taxonomy" id="7955"/>
    <lineage>
        <taxon>Eukaryota</taxon>
        <taxon>Metazoa</taxon>
        <taxon>Chordata</taxon>
        <taxon>Craniata</taxon>
        <taxon>Vertebrata</taxon>
        <taxon>Euteleostomi</taxon>
        <taxon>Actinopterygii</taxon>
        <taxon>Neopterygii</taxon>
        <taxon>Teleostei</taxon>
        <taxon>Ostariophysi</taxon>
        <taxon>Cypriniformes</taxon>
        <taxon>Danionidae</taxon>
        <taxon>Danioninae</taxon>
        <taxon>Danio</taxon>
    </lineage>
</organism>
<proteinExistence type="predicted"/>
<dbReference type="RefSeq" id="XP_073764316.1">
    <property type="nucleotide sequence ID" value="XM_073908215.1"/>
</dbReference>
<keyword evidence="1" id="KW-1185">Reference proteome</keyword>